<evidence type="ECO:0000313" key="2">
    <source>
        <dbReference type="EMBL" id="OKY93581.1"/>
    </source>
</evidence>
<dbReference type="EMBL" id="MNQH01000033">
    <property type="protein sequence ID" value="OKY93581.1"/>
    <property type="molecule type" value="Genomic_DNA"/>
</dbReference>
<organism evidence="2 3">
    <name type="scientific">Alistipes putredinis</name>
    <dbReference type="NCBI Taxonomy" id="28117"/>
    <lineage>
        <taxon>Bacteria</taxon>
        <taxon>Pseudomonadati</taxon>
        <taxon>Bacteroidota</taxon>
        <taxon>Bacteroidia</taxon>
        <taxon>Bacteroidales</taxon>
        <taxon>Rikenellaceae</taxon>
        <taxon>Alistipes</taxon>
    </lineage>
</organism>
<gene>
    <name evidence="2" type="ORF">BHV66_07945</name>
</gene>
<evidence type="ECO:0008006" key="4">
    <source>
        <dbReference type="Google" id="ProtNLM"/>
    </source>
</evidence>
<evidence type="ECO:0000313" key="3">
    <source>
        <dbReference type="Proteomes" id="UP000187417"/>
    </source>
</evidence>
<dbReference type="AlphaFoldDB" id="A0A1Q6F3Z4"/>
<name>A0A1Q6F3Z4_9BACT</name>
<feature type="region of interest" description="Disordered" evidence="1">
    <location>
        <begin position="1"/>
        <end position="20"/>
    </location>
</feature>
<comment type="caution">
    <text evidence="2">The sequence shown here is derived from an EMBL/GenBank/DDBJ whole genome shotgun (WGS) entry which is preliminary data.</text>
</comment>
<accession>A0A1Q6F3Z4</accession>
<sequence>MPMRGRDSISEIKDNNMMETKKSNQTFGEIWHSLAPSEQSRRANEIMERLGVSMWTIQSWITDPEKGGYRRPSKRRQAILAEMFQVPVEGLFLAKTYSPEN</sequence>
<reference evidence="2 3" key="1">
    <citation type="journal article" date="2016" name="Nat. Biotechnol.">
        <title>Measurement of bacterial replication rates in microbial communities.</title>
        <authorList>
            <person name="Brown C.T."/>
            <person name="Olm M.R."/>
            <person name="Thomas B.C."/>
            <person name="Banfield J.F."/>
        </authorList>
    </citation>
    <scope>NUCLEOTIDE SEQUENCE [LARGE SCALE GENOMIC DNA]</scope>
    <source>
        <strain evidence="2">CAG:67_53_122</strain>
    </source>
</reference>
<protein>
    <recommendedName>
        <fullName evidence="4">Transcriptional regulator</fullName>
    </recommendedName>
</protein>
<evidence type="ECO:0000256" key="1">
    <source>
        <dbReference type="SAM" id="MobiDB-lite"/>
    </source>
</evidence>
<dbReference type="Proteomes" id="UP000187417">
    <property type="component" value="Unassembled WGS sequence"/>
</dbReference>
<proteinExistence type="predicted"/>
<dbReference type="STRING" id="28117.BHV66_07945"/>